<evidence type="ECO:0000256" key="1">
    <source>
        <dbReference type="SAM" id="Phobius"/>
    </source>
</evidence>
<organism evidence="2 3">
    <name type="scientific">Mycena albidolilacea</name>
    <dbReference type="NCBI Taxonomy" id="1033008"/>
    <lineage>
        <taxon>Eukaryota</taxon>
        <taxon>Fungi</taxon>
        <taxon>Dikarya</taxon>
        <taxon>Basidiomycota</taxon>
        <taxon>Agaricomycotina</taxon>
        <taxon>Agaricomycetes</taxon>
        <taxon>Agaricomycetidae</taxon>
        <taxon>Agaricales</taxon>
        <taxon>Marasmiineae</taxon>
        <taxon>Mycenaceae</taxon>
        <taxon>Mycena</taxon>
    </lineage>
</organism>
<dbReference type="Proteomes" id="UP001218218">
    <property type="component" value="Unassembled WGS sequence"/>
</dbReference>
<evidence type="ECO:0000313" key="3">
    <source>
        <dbReference type="Proteomes" id="UP001218218"/>
    </source>
</evidence>
<keyword evidence="3" id="KW-1185">Reference proteome</keyword>
<dbReference type="AlphaFoldDB" id="A0AAD6Z3R1"/>
<accession>A0AAD6Z3R1</accession>
<feature type="transmembrane region" description="Helical" evidence="1">
    <location>
        <begin position="46"/>
        <end position="74"/>
    </location>
</feature>
<dbReference type="EMBL" id="JARIHO010000095">
    <property type="protein sequence ID" value="KAJ7305667.1"/>
    <property type="molecule type" value="Genomic_DNA"/>
</dbReference>
<protein>
    <submittedName>
        <fullName evidence="2">Uncharacterized protein</fullName>
    </submittedName>
</protein>
<sequence length="197" mass="22392">MEVWLICRVWNSIVLLPTSFPHVRNVPFFRFVFISAMGEFDQTIGFALMGVTGLIMSQFFTYWTAIFASVWVVYKLPRFNLRQSMEPTVQAHQSRFKLISPEFSAEIINLIGAADPCARPLLLCFDTIAPQRVHRASGRLYGGSDSLTLSRDHGDYRPAFGTEPGPSSDNLSHALYVEPLNYLPQLTALEQQFDFFM</sequence>
<comment type="caution">
    <text evidence="2">The sequence shown here is derived from an EMBL/GenBank/DDBJ whole genome shotgun (WGS) entry which is preliminary data.</text>
</comment>
<proteinExistence type="predicted"/>
<gene>
    <name evidence="2" type="ORF">DFH08DRAFT_824969</name>
</gene>
<keyword evidence="1" id="KW-0472">Membrane</keyword>
<keyword evidence="1" id="KW-0812">Transmembrane</keyword>
<keyword evidence="1" id="KW-1133">Transmembrane helix</keyword>
<evidence type="ECO:0000313" key="2">
    <source>
        <dbReference type="EMBL" id="KAJ7305667.1"/>
    </source>
</evidence>
<name>A0AAD6Z3R1_9AGAR</name>
<reference evidence="2" key="1">
    <citation type="submission" date="2023-03" db="EMBL/GenBank/DDBJ databases">
        <title>Massive genome expansion in bonnet fungi (Mycena s.s.) driven by repeated elements and novel gene families across ecological guilds.</title>
        <authorList>
            <consortium name="Lawrence Berkeley National Laboratory"/>
            <person name="Harder C.B."/>
            <person name="Miyauchi S."/>
            <person name="Viragh M."/>
            <person name="Kuo A."/>
            <person name="Thoen E."/>
            <person name="Andreopoulos B."/>
            <person name="Lu D."/>
            <person name="Skrede I."/>
            <person name="Drula E."/>
            <person name="Henrissat B."/>
            <person name="Morin E."/>
            <person name="Kohler A."/>
            <person name="Barry K."/>
            <person name="LaButti K."/>
            <person name="Morin E."/>
            <person name="Salamov A."/>
            <person name="Lipzen A."/>
            <person name="Mereny Z."/>
            <person name="Hegedus B."/>
            <person name="Baldrian P."/>
            <person name="Stursova M."/>
            <person name="Weitz H."/>
            <person name="Taylor A."/>
            <person name="Grigoriev I.V."/>
            <person name="Nagy L.G."/>
            <person name="Martin F."/>
            <person name="Kauserud H."/>
        </authorList>
    </citation>
    <scope>NUCLEOTIDE SEQUENCE</scope>
    <source>
        <strain evidence="2">CBHHK002</strain>
    </source>
</reference>